<evidence type="ECO:0000313" key="2">
    <source>
        <dbReference type="Proteomes" id="UP001595833"/>
    </source>
</evidence>
<protein>
    <submittedName>
        <fullName evidence="1">Uncharacterized protein</fullName>
    </submittedName>
</protein>
<name>A0ABV9XU88_9PSEU</name>
<dbReference type="RefSeq" id="WP_344036800.1">
    <property type="nucleotide sequence ID" value="NZ_BAAAKE010000005.1"/>
</dbReference>
<dbReference type="EMBL" id="JBHSJB010000007">
    <property type="protein sequence ID" value="MFC5053933.1"/>
    <property type="molecule type" value="Genomic_DNA"/>
</dbReference>
<proteinExistence type="predicted"/>
<comment type="caution">
    <text evidence="1">The sequence shown here is derived from an EMBL/GenBank/DDBJ whole genome shotgun (WGS) entry which is preliminary data.</text>
</comment>
<keyword evidence="2" id="KW-1185">Reference proteome</keyword>
<reference evidence="2" key="1">
    <citation type="journal article" date="2019" name="Int. J. Syst. Evol. Microbiol.">
        <title>The Global Catalogue of Microorganisms (GCM) 10K type strain sequencing project: providing services to taxonomists for standard genome sequencing and annotation.</title>
        <authorList>
            <consortium name="The Broad Institute Genomics Platform"/>
            <consortium name="The Broad Institute Genome Sequencing Center for Infectious Disease"/>
            <person name="Wu L."/>
            <person name="Ma J."/>
        </authorList>
    </citation>
    <scope>NUCLEOTIDE SEQUENCE [LARGE SCALE GENOMIC DNA]</scope>
    <source>
        <strain evidence="2">KCTC 12848</strain>
    </source>
</reference>
<gene>
    <name evidence="1" type="ORF">ACFPFM_09215</name>
</gene>
<organism evidence="1 2">
    <name type="scientific">Saccharothrix xinjiangensis</name>
    <dbReference type="NCBI Taxonomy" id="204798"/>
    <lineage>
        <taxon>Bacteria</taxon>
        <taxon>Bacillati</taxon>
        <taxon>Actinomycetota</taxon>
        <taxon>Actinomycetes</taxon>
        <taxon>Pseudonocardiales</taxon>
        <taxon>Pseudonocardiaceae</taxon>
        <taxon>Saccharothrix</taxon>
    </lineage>
</organism>
<dbReference type="Proteomes" id="UP001595833">
    <property type="component" value="Unassembled WGS sequence"/>
</dbReference>
<evidence type="ECO:0000313" key="1">
    <source>
        <dbReference type="EMBL" id="MFC5053933.1"/>
    </source>
</evidence>
<sequence length="117" mass="12148">MPEPVLLSIAALLATRAVSGLYELVRARFADDPAATAALTAAEGAAEDSPQVRVLGDVLERTAAADPGFEDELRRAHAEAVREGRVNQAGRVTNNISGTVHGNVLQAGDIQGGVSFK</sequence>
<accession>A0ABV9XU88</accession>